<name>A0A4S8PKK5_9ACTN</name>
<dbReference type="Gene3D" id="3.30.1310.10">
    <property type="entry name" value="Nucleoid-associated protein YbaB-like domain"/>
    <property type="match status" value="1"/>
</dbReference>
<evidence type="ECO:0000313" key="2">
    <source>
        <dbReference type="Proteomes" id="UP000305792"/>
    </source>
</evidence>
<comment type="caution">
    <text evidence="1">The sequence shown here is derived from an EMBL/GenBank/DDBJ whole genome shotgun (WGS) entry which is preliminary data.</text>
</comment>
<dbReference type="GO" id="GO:0003677">
    <property type="term" value="F:DNA binding"/>
    <property type="evidence" value="ECO:0007669"/>
    <property type="project" value="InterPro"/>
</dbReference>
<keyword evidence="2" id="KW-1185">Reference proteome</keyword>
<dbReference type="RefSeq" id="WP_136528975.1">
    <property type="nucleotide sequence ID" value="NZ_STGX01000004.1"/>
</dbReference>
<evidence type="ECO:0000313" key="1">
    <source>
        <dbReference type="EMBL" id="THV30102.1"/>
    </source>
</evidence>
<gene>
    <name evidence="1" type="ORF">E9998_06910</name>
</gene>
<dbReference type="InterPro" id="IPR036894">
    <property type="entry name" value="YbaB-like_sf"/>
</dbReference>
<protein>
    <submittedName>
        <fullName evidence="1">YbaB/EbfC family nucleoid-associated protein</fullName>
    </submittedName>
</protein>
<sequence length="106" mass="11347">MDAQLSDDDMSAKFARMRLLAEEAEAEVISEEGTVRVVAGPSGQIKEIEVRLHALELSGAELGDVITETLKSAGRAADRTLAEEIGRLLGREVPPNPFNGGTEERG</sequence>
<dbReference type="InterPro" id="IPR004401">
    <property type="entry name" value="YbaB/EbfC"/>
</dbReference>
<dbReference type="SUPFAM" id="SSF82607">
    <property type="entry name" value="YbaB-like"/>
    <property type="match status" value="1"/>
</dbReference>
<dbReference type="Pfam" id="PF02575">
    <property type="entry name" value="YbaB_DNA_bd"/>
    <property type="match status" value="1"/>
</dbReference>
<dbReference type="OrthoDB" id="5189512at2"/>
<organism evidence="1 2">
    <name type="scientific">Glycomyces paridis</name>
    <dbReference type="NCBI Taxonomy" id="2126555"/>
    <lineage>
        <taxon>Bacteria</taxon>
        <taxon>Bacillati</taxon>
        <taxon>Actinomycetota</taxon>
        <taxon>Actinomycetes</taxon>
        <taxon>Glycomycetales</taxon>
        <taxon>Glycomycetaceae</taxon>
        <taxon>Glycomyces</taxon>
    </lineage>
</organism>
<dbReference type="Proteomes" id="UP000305792">
    <property type="component" value="Unassembled WGS sequence"/>
</dbReference>
<accession>A0A4S8PKK5</accession>
<reference evidence="1 2" key="1">
    <citation type="journal article" date="2018" name="Int. J. Syst. Evol. Microbiol.">
        <title>Glycomyces paridis sp. nov., isolated from the medicinal plant Paris polyphylla.</title>
        <authorList>
            <person name="Fang X.M."/>
            <person name="Bai J.L."/>
            <person name="Su J."/>
            <person name="Zhao L.L."/>
            <person name="Liu H.Y."/>
            <person name="Ma B.P."/>
            <person name="Zhang Y.Q."/>
            <person name="Yu L.Y."/>
        </authorList>
    </citation>
    <scope>NUCLEOTIDE SEQUENCE [LARGE SCALE GENOMIC DNA]</scope>
    <source>
        <strain evidence="1 2">CPCC 204357</strain>
    </source>
</reference>
<dbReference type="EMBL" id="STGX01000004">
    <property type="protein sequence ID" value="THV30102.1"/>
    <property type="molecule type" value="Genomic_DNA"/>
</dbReference>
<dbReference type="AlphaFoldDB" id="A0A4S8PKK5"/>
<proteinExistence type="predicted"/>